<sequence length="172" mass="18802">MAKCDYCGSFLIFSGKKDGNLKFCNDECHAHGYVLNVADQIPADILCENVIEVHSGSCPKCGKAGPVDVHTSHSIWSAFILSSWKSKPDICCHSCGIKNKIGGMLFSGVFGWWGFPWGIIMTPIQVGRNFFGLFHKPDPARPSSELENIVKVHMAQHAIAAAQEQHNKTQAG</sequence>
<dbReference type="Proteomes" id="UP000624703">
    <property type="component" value="Unassembled WGS sequence"/>
</dbReference>
<proteinExistence type="predicted"/>
<protein>
    <submittedName>
        <fullName evidence="1">Uncharacterized protein</fullName>
    </submittedName>
</protein>
<evidence type="ECO:0000313" key="2">
    <source>
        <dbReference type="Proteomes" id="UP000624703"/>
    </source>
</evidence>
<organism evidence="1 2">
    <name type="scientific">Persicirhabdus sediminis</name>
    <dbReference type="NCBI Taxonomy" id="454144"/>
    <lineage>
        <taxon>Bacteria</taxon>
        <taxon>Pseudomonadati</taxon>
        <taxon>Verrucomicrobiota</taxon>
        <taxon>Verrucomicrobiia</taxon>
        <taxon>Verrucomicrobiales</taxon>
        <taxon>Verrucomicrobiaceae</taxon>
        <taxon>Persicirhabdus</taxon>
    </lineage>
</organism>
<keyword evidence="2" id="KW-1185">Reference proteome</keyword>
<comment type="caution">
    <text evidence="1">The sequence shown here is derived from an EMBL/GenBank/DDBJ whole genome shotgun (WGS) entry which is preliminary data.</text>
</comment>
<dbReference type="AlphaFoldDB" id="A0A8J7MG31"/>
<dbReference type="RefSeq" id="WP_200312127.1">
    <property type="nucleotide sequence ID" value="NZ_JAENIM010000043.1"/>
</dbReference>
<accession>A0A8J7MG31</accession>
<gene>
    <name evidence="1" type="ORF">JIN82_13205</name>
</gene>
<evidence type="ECO:0000313" key="1">
    <source>
        <dbReference type="EMBL" id="MBK1792113.1"/>
    </source>
</evidence>
<dbReference type="EMBL" id="JAENIM010000043">
    <property type="protein sequence ID" value="MBK1792113.1"/>
    <property type="molecule type" value="Genomic_DNA"/>
</dbReference>
<name>A0A8J7MG31_9BACT</name>
<reference evidence="1" key="1">
    <citation type="submission" date="2021-01" db="EMBL/GenBank/DDBJ databases">
        <title>Modified the classification status of verrucomicrobia.</title>
        <authorList>
            <person name="Feng X."/>
        </authorList>
    </citation>
    <scope>NUCLEOTIDE SEQUENCE</scope>
    <source>
        <strain evidence="1">_KCTC 22039</strain>
    </source>
</reference>